<gene>
    <name evidence="1" type="ORF">SAMN04488082_1158</name>
</gene>
<dbReference type="STRING" id="52560.SAMN04488082_1158"/>
<dbReference type="RefSeq" id="WP_092376690.1">
    <property type="nucleotide sequence ID" value="NZ_FORX01000015.1"/>
</dbReference>
<dbReference type="OrthoDB" id="5459555at2"/>
<name>A0A1I3X1T7_9BACT</name>
<dbReference type="AlphaFoldDB" id="A0A1I3X1T7"/>
<sequence length="79" mass="8894">MQYSEKDLPVRVHDGELLVLDDGNEVRWESNGEAKAIFIGSSFEPTFELFPNQSETVNIGGRNFALTAFFEDVLEVKKA</sequence>
<evidence type="ECO:0000313" key="1">
    <source>
        <dbReference type="EMBL" id="SFK13533.1"/>
    </source>
</evidence>
<evidence type="ECO:0000313" key="2">
    <source>
        <dbReference type="Proteomes" id="UP000198635"/>
    </source>
</evidence>
<dbReference type="EMBL" id="FORX01000015">
    <property type="protein sequence ID" value="SFK13533.1"/>
    <property type="molecule type" value="Genomic_DNA"/>
</dbReference>
<protein>
    <submittedName>
        <fullName evidence="1">Uncharacterized protein</fullName>
    </submittedName>
</protein>
<accession>A0A1I3X1T7</accession>
<proteinExistence type="predicted"/>
<dbReference type="Proteomes" id="UP000198635">
    <property type="component" value="Unassembled WGS sequence"/>
</dbReference>
<keyword evidence="2" id="KW-1185">Reference proteome</keyword>
<organism evidence="1 2">
    <name type="scientific">Desulfomicrobium apsheronum</name>
    <dbReference type="NCBI Taxonomy" id="52560"/>
    <lineage>
        <taxon>Bacteria</taxon>
        <taxon>Pseudomonadati</taxon>
        <taxon>Thermodesulfobacteriota</taxon>
        <taxon>Desulfovibrionia</taxon>
        <taxon>Desulfovibrionales</taxon>
        <taxon>Desulfomicrobiaceae</taxon>
        <taxon>Desulfomicrobium</taxon>
    </lineage>
</organism>
<reference evidence="2" key="1">
    <citation type="submission" date="2016-10" db="EMBL/GenBank/DDBJ databases">
        <authorList>
            <person name="Varghese N."/>
            <person name="Submissions S."/>
        </authorList>
    </citation>
    <scope>NUCLEOTIDE SEQUENCE [LARGE SCALE GENOMIC DNA]</scope>
    <source>
        <strain evidence="2">DSM 5918</strain>
    </source>
</reference>